<organism evidence="1 2">
    <name type="scientific">Symplocastrum torsivum CPER-KK1</name>
    <dbReference type="NCBI Taxonomy" id="450513"/>
    <lineage>
        <taxon>Bacteria</taxon>
        <taxon>Bacillati</taxon>
        <taxon>Cyanobacteriota</taxon>
        <taxon>Cyanophyceae</taxon>
        <taxon>Oscillatoriophycideae</taxon>
        <taxon>Oscillatoriales</taxon>
        <taxon>Microcoleaceae</taxon>
        <taxon>Symplocastrum</taxon>
    </lineage>
</organism>
<name>A0A951UB02_9CYAN</name>
<evidence type="ECO:0000313" key="1">
    <source>
        <dbReference type="EMBL" id="MBW4546417.1"/>
    </source>
</evidence>
<gene>
    <name evidence="1" type="ORF">KME25_18515</name>
</gene>
<dbReference type="AlphaFoldDB" id="A0A951UB02"/>
<dbReference type="Proteomes" id="UP000753908">
    <property type="component" value="Unassembled WGS sequence"/>
</dbReference>
<accession>A0A951UB02</accession>
<reference evidence="1" key="2">
    <citation type="journal article" date="2022" name="Microbiol. Resour. Announc.">
        <title>Metagenome Sequencing to Explore Phylogenomics of Terrestrial Cyanobacteria.</title>
        <authorList>
            <person name="Ward R.D."/>
            <person name="Stajich J.E."/>
            <person name="Johansen J.R."/>
            <person name="Huntemann M."/>
            <person name="Clum A."/>
            <person name="Foster B."/>
            <person name="Foster B."/>
            <person name="Roux S."/>
            <person name="Palaniappan K."/>
            <person name="Varghese N."/>
            <person name="Mukherjee S."/>
            <person name="Reddy T.B.K."/>
            <person name="Daum C."/>
            <person name="Copeland A."/>
            <person name="Chen I.A."/>
            <person name="Ivanova N.N."/>
            <person name="Kyrpides N.C."/>
            <person name="Shapiro N."/>
            <person name="Eloe-Fadrosh E.A."/>
            <person name="Pietrasiak N."/>
        </authorList>
    </citation>
    <scope>NUCLEOTIDE SEQUENCE</scope>
    <source>
        <strain evidence="1">CPER-KK1</strain>
    </source>
</reference>
<dbReference type="EMBL" id="JAHHIF010000025">
    <property type="protein sequence ID" value="MBW4546417.1"/>
    <property type="molecule type" value="Genomic_DNA"/>
</dbReference>
<proteinExistence type="predicted"/>
<protein>
    <submittedName>
        <fullName evidence="1">Uncharacterized protein</fullName>
    </submittedName>
</protein>
<comment type="caution">
    <text evidence="1">The sequence shown here is derived from an EMBL/GenBank/DDBJ whole genome shotgun (WGS) entry which is preliminary data.</text>
</comment>
<evidence type="ECO:0000313" key="2">
    <source>
        <dbReference type="Proteomes" id="UP000753908"/>
    </source>
</evidence>
<reference evidence="1" key="1">
    <citation type="submission" date="2021-05" db="EMBL/GenBank/DDBJ databases">
        <authorList>
            <person name="Pietrasiak N."/>
            <person name="Ward R."/>
            <person name="Stajich J.E."/>
            <person name="Kurbessoian T."/>
        </authorList>
    </citation>
    <scope>NUCLEOTIDE SEQUENCE</scope>
    <source>
        <strain evidence="1">CPER-KK1</strain>
    </source>
</reference>
<sequence>MTHKPQEFRWIADLGIGVNFKKITLLAQLDGESPSDLCQCLAAIAL</sequence>